<dbReference type="OMA" id="IRQSHSK"/>
<dbReference type="UniPathway" id="UPA00705"/>
<dbReference type="RefSeq" id="XP_017275339.1">
    <property type="nucleotide sequence ID" value="XM_017419850.2"/>
</dbReference>
<name>A0A3Q3B732_KRYMA</name>
<keyword evidence="7 12" id="KW-1133">Transmembrane helix</keyword>
<keyword evidence="14" id="KW-1185">Reference proteome</keyword>
<evidence type="ECO:0000313" key="13">
    <source>
        <dbReference type="Ensembl" id="ENSKMAP00000025418.1"/>
    </source>
</evidence>
<keyword evidence="6" id="KW-0809">Transit peptide</keyword>
<evidence type="ECO:0000313" key="14">
    <source>
        <dbReference type="Proteomes" id="UP000264800"/>
    </source>
</evidence>
<evidence type="ECO:0000256" key="4">
    <source>
        <dbReference type="ARBA" id="ARBA00022692"/>
    </source>
</evidence>
<evidence type="ECO:0000256" key="10">
    <source>
        <dbReference type="ARBA" id="ARBA00040623"/>
    </source>
</evidence>
<organism evidence="13 14">
    <name type="scientific">Kryptolebias marmoratus</name>
    <name type="common">Mangrove killifish</name>
    <name type="synonym">Rivulus marmoratus</name>
    <dbReference type="NCBI Taxonomy" id="37003"/>
    <lineage>
        <taxon>Eukaryota</taxon>
        <taxon>Metazoa</taxon>
        <taxon>Chordata</taxon>
        <taxon>Craniata</taxon>
        <taxon>Vertebrata</taxon>
        <taxon>Euteleostomi</taxon>
        <taxon>Actinopterygii</taxon>
        <taxon>Neopterygii</taxon>
        <taxon>Teleostei</taxon>
        <taxon>Neoteleostei</taxon>
        <taxon>Acanthomorphata</taxon>
        <taxon>Ovalentaria</taxon>
        <taxon>Atherinomorphae</taxon>
        <taxon>Cyprinodontiformes</taxon>
        <taxon>Rivulidae</taxon>
        <taxon>Kryptolebias</taxon>
    </lineage>
</organism>
<dbReference type="GO" id="GO:0006123">
    <property type="term" value="P:mitochondrial electron transport, cytochrome c to oxygen"/>
    <property type="evidence" value="ECO:0007669"/>
    <property type="project" value="InterPro"/>
</dbReference>
<evidence type="ECO:0000256" key="8">
    <source>
        <dbReference type="ARBA" id="ARBA00023128"/>
    </source>
</evidence>
<dbReference type="InterPro" id="IPR023272">
    <property type="entry name" value="Cyt_c_oxidase_suVIIB_dom_sf"/>
</dbReference>
<evidence type="ECO:0000256" key="2">
    <source>
        <dbReference type="ARBA" id="ARBA00004673"/>
    </source>
</evidence>
<dbReference type="KEGG" id="kmr:108238043"/>
<evidence type="ECO:0000256" key="11">
    <source>
        <dbReference type="ARBA" id="ARBA00041642"/>
    </source>
</evidence>
<proteinExistence type="inferred from homology"/>
<evidence type="ECO:0000256" key="7">
    <source>
        <dbReference type="ARBA" id="ARBA00022989"/>
    </source>
</evidence>
<reference evidence="13" key="2">
    <citation type="submission" date="2025-09" db="UniProtKB">
        <authorList>
            <consortium name="Ensembl"/>
        </authorList>
    </citation>
    <scope>IDENTIFICATION</scope>
</reference>
<comment type="pathway">
    <text evidence="2">Energy metabolism; oxidative phosphorylation.</text>
</comment>
<evidence type="ECO:0000256" key="3">
    <source>
        <dbReference type="ARBA" id="ARBA00007351"/>
    </source>
</evidence>
<dbReference type="PANTHER" id="PTHR16716:SF0">
    <property type="entry name" value="CYTOCHROME C OXIDASE SUBUNIT 7B, MITOCHONDRIAL"/>
    <property type="match status" value="1"/>
</dbReference>
<evidence type="ECO:0000256" key="6">
    <source>
        <dbReference type="ARBA" id="ARBA00022946"/>
    </source>
</evidence>
<reference evidence="13" key="1">
    <citation type="submission" date="2025-08" db="UniProtKB">
        <authorList>
            <consortium name="Ensembl"/>
        </authorList>
    </citation>
    <scope>IDENTIFICATION</scope>
</reference>
<comment type="subcellular location">
    <subcellularLocation>
        <location evidence="1">Mitochondrion inner membrane</location>
        <topology evidence="1">Single-pass membrane protein</topology>
    </subcellularLocation>
</comment>
<evidence type="ECO:0000256" key="9">
    <source>
        <dbReference type="ARBA" id="ARBA00023136"/>
    </source>
</evidence>
<dbReference type="Pfam" id="PF05392">
    <property type="entry name" value="COX7B"/>
    <property type="match status" value="1"/>
</dbReference>
<evidence type="ECO:0000256" key="1">
    <source>
        <dbReference type="ARBA" id="ARBA00004434"/>
    </source>
</evidence>
<feature type="transmembrane region" description="Helical" evidence="12">
    <location>
        <begin position="36"/>
        <end position="56"/>
    </location>
</feature>
<keyword evidence="4 12" id="KW-0812">Transmembrane</keyword>
<dbReference type="AlphaFoldDB" id="A0A3Q3B732"/>
<dbReference type="Ensembl" id="ENSKMAT00000025737.1">
    <property type="protein sequence ID" value="ENSKMAP00000025418.1"/>
    <property type="gene ID" value="ENSKMAG00000018830.1"/>
</dbReference>
<dbReference type="Proteomes" id="UP000264800">
    <property type="component" value="Unplaced"/>
</dbReference>
<dbReference type="Gene3D" id="4.10.51.10">
    <property type="entry name" value="Cytochrome C Oxidase, chain K"/>
    <property type="match status" value="1"/>
</dbReference>
<dbReference type="OrthoDB" id="9937520at2759"/>
<dbReference type="PANTHER" id="PTHR16716">
    <property type="entry name" value="CYTOCHROME C OXIDASE SUBUNIT 7B, MITOCHONDRIAL"/>
    <property type="match status" value="1"/>
</dbReference>
<dbReference type="GeneID" id="108238043"/>
<dbReference type="SUPFAM" id="SSF81423">
    <property type="entry name" value="Mitochondrial cytochrome c oxidase subunit VIIb"/>
    <property type="match status" value="1"/>
</dbReference>
<keyword evidence="8" id="KW-0496">Mitochondrion</keyword>
<comment type="similarity">
    <text evidence="3">Belongs to the cytochrome c oxidase VIIb family.</text>
</comment>
<keyword evidence="5" id="KW-0999">Mitochondrion inner membrane</keyword>
<dbReference type="GO" id="GO:0005743">
    <property type="term" value="C:mitochondrial inner membrane"/>
    <property type="evidence" value="ECO:0007669"/>
    <property type="project" value="UniProtKB-SubCell"/>
</dbReference>
<dbReference type="STRING" id="37003.ENSKMAP00000025418"/>
<dbReference type="GeneTree" id="ENSGT00940000169781"/>
<evidence type="ECO:0000256" key="5">
    <source>
        <dbReference type="ARBA" id="ARBA00022792"/>
    </source>
</evidence>
<sequence>MYRFAKAAANLSGQAVRQVGQVRYGSTARETFHTKYGTAVLVGGTAFCTVVWAYVITQTGITWGLSPVKKVMPKPWKDAAE</sequence>
<keyword evidence="9 12" id="KW-0472">Membrane</keyword>
<evidence type="ECO:0000256" key="12">
    <source>
        <dbReference type="SAM" id="Phobius"/>
    </source>
</evidence>
<dbReference type="InterPro" id="IPR008433">
    <property type="entry name" value="Cyt_c_oxidase_suVIIB"/>
</dbReference>
<accession>A0A3Q3B732</accession>
<protein>
    <recommendedName>
        <fullName evidence="10">Cytochrome c oxidase subunit 7B, mitochondrial</fullName>
    </recommendedName>
    <alternativeName>
        <fullName evidence="11">Cytochrome c oxidase polypeptide VIIb</fullName>
    </alternativeName>
</protein>